<evidence type="ECO:0000256" key="3">
    <source>
        <dbReference type="ARBA" id="ARBA00013368"/>
    </source>
</evidence>
<evidence type="ECO:0000313" key="5">
    <source>
        <dbReference type="EMBL" id="PMD72975.1"/>
    </source>
</evidence>
<comment type="caution">
    <text evidence="5">The sequence shown here is derived from an EMBL/GenBank/DDBJ whole genome shotgun (WGS) entry which is preliminary data.</text>
</comment>
<keyword evidence="4" id="KW-0175">Coiled coil</keyword>
<protein>
    <recommendedName>
        <fullName evidence="3">Nuclease SbcCD subunit C</fullName>
    </recommendedName>
</protein>
<dbReference type="GO" id="GO:0004527">
    <property type="term" value="F:exonuclease activity"/>
    <property type="evidence" value="ECO:0007669"/>
    <property type="project" value="UniProtKB-KW"/>
</dbReference>
<keyword evidence="5" id="KW-0269">Exonuclease</keyword>
<feature type="coiled-coil region" evidence="4">
    <location>
        <begin position="568"/>
        <end position="665"/>
    </location>
</feature>
<comment type="subunit">
    <text evidence="2">Heterodimer of SbcC and SbcD.</text>
</comment>
<evidence type="ECO:0000256" key="4">
    <source>
        <dbReference type="SAM" id="Coils"/>
    </source>
</evidence>
<sequence>MKPVYLEMTYFGPHEHSIIDFRKLEESAIFLIGGDTGAGKSTIFDAMTFALFASTTNSDRDAKELRSQFAPNDKATKVIFYFEQNGKIYKVERTPEQLLQKKRGTGLKISKSTANLSIVDDINGVELESIATLPRDVGSEIDNILKLKVDQFKKIILLPQNDFSEFLKSSTNDKEAILKKIFGTQIFTDFTSRLKARFDKANETNATYTQELNSQFNSTIWTEQEQLELKAAPDEQRFSVLENIVKERHNILLSTQTEENKINDSWKIANTNYLNAQNIQKLFDDLTTNKRKYQTQIVSKSDMIIQKKEHVTELEWAKPLSEVIRDLEKAKTERLKISQNKADISKSLQTVKTKFNQAKTNLDKLNAQKDLFDQKDKESQELVILINNVHHSEELIQNLLNLKPKLHNAEISVQEKINEISVLQQQIDEKNKNIVSVETLQNNKDKLISERDEYLDRLTPLVNNQITLNKDLSRIQNNLNTLNDEFKIKSNQLNTAQVDYEAKKRNRQSLMIAQLRKELVDDRPCPVCGSIEHPYAATIVDADEEQLRKSIEDVDQSQKDFAAANNSVQIVSDNIDQTTKELRQKQQELSEADQRLIETYQTVLNDSSIELPKNFSLKDVKQSFKTATENLDEEIAQAQKIIQTIKKLEEQLTDSKTKLNQNKLELSNIKSKRETWSTDLAKYQAEIPDLKVTSLELQTTKEELESAVESYQKELKLAENLLHANEIDLKQIQTQLEDIEKQLSQHNEIIASLTAQTNDALNSSTAKTNNFDILKQWITELEHDKLSDFKDDIASYNKEKELLSTAIEQLETNLTGKEKPNLMVLKETLDELQNQRTAAIKASTSATNAFDDAEKIQQRVLSIVKKQGSFKEEFNAIASLYNVINGKGNVNSKLKLETFVVQNYLQQVLKYANEHFLNLLSGGRYTFVLASDASDMRTDHGLDINVFDGDTGFVRSSKTLSGGETFIAALSIALSLSEVVQSSSNGVKIDALFIDEGFGSLDDETLDKAMEALERIGQNRMVGVISHVESMKNTIGQQLLIKKLGNGHSRVELINK</sequence>
<dbReference type="Gene3D" id="3.40.50.300">
    <property type="entry name" value="P-loop containing nucleotide triphosphate hydrolases"/>
    <property type="match status" value="2"/>
</dbReference>
<name>A0A2N7AW48_9LACO</name>
<accession>A0A2N7AW48</accession>
<evidence type="ECO:0000313" key="6">
    <source>
        <dbReference type="Proteomes" id="UP000235649"/>
    </source>
</evidence>
<reference evidence="5 6" key="1">
    <citation type="submission" date="2017-05" db="EMBL/GenBank/DDBJ databases">
        <title>Lactobacillus nurukis nov., sp. nov., isolated from nuruk.</title>
        <authorList>
            <person name="Kim S.-J."/>
        </authorList>
    </citation>
    <scope>NUCLEOTIDE SEQUENCE [LARGE SCALE GENOMIC DNA]</scope>
    <source>
        <strain evidence="5 6">SYF10-1a</strain>
    </source>
</reference>
<dbReference type="OrthoDB" id="9795626at2"/>
<evidence type="ECO:0000256" key="2">
    <source>
        <dbReference type="ARBA" id="ARBA00011322"/>
    </source>
</evidence>
<dbReference type="EMBL" id="NIPR01000005">
    <property type="protein sequence ID" value="PMD72975.1"/>
    <property type="molecule type" value="Genomic_DNA"/>
</dbReference>
<feature type="coiled-coil region" evidence="4">
    <location>
        <begin position="348"/>
        <end position="375"/>
    </location>
</feature>
<evidence type="ECO:0000256" key="1">
    <source>
        <dbReference type="ARBA" id="ARBA00006930"/>
    </source>
</evidence>
<feature type="coiled-coil region" evidence="4">
    <location>
        <begin position="694"/>
        <end position="756"/>
    </location>
</feature>
<dbReference type="PANTHER" id="PTHR32114:SF2">
    <property type="entry name" value="ABC TRANSPORTER ABCH.3"/>
    <property type="match status" value="1"/>
</dbReference>
<dbReference type="Pfam" id="PF13558">
    <property type="entry name" value="SbcC_Walker_B"/>
    <property type="match status" value="1"/>
</dbReference>
<feature type="coiled-coil region" evidence="4">
    <location>
        <begin position="406"/>
        <end position="492"/>
    </location>
</feature>
<dbReference type="AlphaFoldDB" id="A0A2N7AW48"/>
<keyword evidence="5" id="KW-0378">Hydrolase</keyword>
<comment type="similarity">
    <text evidence="1">Belongs to the SMC family. SbcC subfamily.</text>
</comment>
<dbReference type="InterPro" id="IPR027417">
    <property type="entry name" value="P-loop_NTPase"/>
</dbReference>
<dbReference type="PANTHER" id="PTHR32114">
    <property type="entry name" value="ABC TRANSPORTER ABCH.3"/>
    <property type="match status" value="1"/>
</dbReference>
<keyword evidence="5" id="KW-0540">Nuclease</keyword>
<gene>
    <name evidence="5" type="ORF">CBP76_02240</name>
</gene>
<proteinExistence type="inferred from homology"/>
<feature type="coiled-coil region" evidence="4">
    <location>
        <begin position="793"/>
        <end position="842"/>
    </location>
</feature>
<keyword evidence="6" id="KW-1185">Reference proteome</keyword>
<dbReference type="RefSeq" id="WP_102195307.1">
    <property type="nucleotide sequence ID" value="NZ_NIPR01000005.1"/>
</dbReference>
<dbReference type="SUPFAM" id="SSF52540">
    <property type="entry name" value="P-loop containing nucleoside triphosphate hydrolases"/>
    <property type="match status" value="1"/>
</dbReference>
<dbReference type="Proteomes" id="UP000235649">
    <property type="component" value="Unassembled WGS sequence"/>
</dbReference>
<organism evidence="5 6">
    <name type="scientific">Companilactobacillus nuruki</name>
    <dbReference type="NCBI Taxonomy" id="1993540"/>
    <lineage>
        <taxon>Bacteria</taxon>
        <taxon>Bacillati</taxon>
        <taxon>Bacillota</taxon>
        <taxon>Bacilli</taxon>
        <taxon>Lactobacillales</taxon>
        <taxon>Lactobacillaceae</taxon>
        <taxon>Companilactobacillus</taxon>
    </lineage>
</organism>